<proteinExistence type="inferred from homology"/>
<comment type="subcellular location">
    <subcellularLocation>
        <location evidence="4">Cytoplasm</location>
    </subcellularLocation>
</comment>
<feature type="domain" description="SprT-like" evidence="5">
    <location>
        <begin position="4"/>
        <end position="149"/>
    </location>
</feature>
<keyword evidence="2 4" id="KW-0479">Metal-binding</keyword>
<keyword evidence="1 4" id="KW-0963">Cytoplasm</keyword>
<feature type="active site" evidence="4">
    <location>
        <position position="68"/>
    </location>
</feature>
<dbReference type="NCBIfam" id="NF003339">
    <property type="entry name" value="PRK04351.1"/>
    <property type="match status" value="1"/>
</dbReference>
<dbReference type="SMART" id="SM00731">
    <property type="entry name" value="SprT"/>
    <property type="match status" value="1"/>
</dbReference>
<dbReference type="InterPro" id="IPR006640">
    <property type="entry name" value="SprT-like_domain"/>
</dbReference>
<comment type="caution">
    <text evidence="6">The sequence shown here is derived from an EMBL/GenBank/DDBJ whole genome shotgun (WGS) entry which is preliminary data.</text>
</comment>
<comment type="cofactor">
    <cofactor evidence="4">
        <name>Zn(2+)</name>
        <dbReference type="ChEBI" id="CHEBI:29105"/>
    </cofactor>
    <text evidence="4">Binds 1 zinc ion.</text>
</comment>
<protein>
    <recommendedName>
        <fullName evidence="4">Protein SprT-like</fullName>
    </recommendedName>
</protein>
<keyword evidence="7" id="KW-1185">Reference proteome</keyword>
<dbReference type="Pfam" id="PF10263">
    <property type="entry name" value="SprT-like"/>
    <property type="match status" value="1"/>
</dbReference>
<evidence type="ECO:0000256" key="3">
    <source>
        <dbReference type="ARBA" id="ARBA00022833"/>
    </source>
</evidence>
<dbReference type="Proteomes" id="UP001312865">
    <property type="component" value="Unassembled WGS sequence"/>
</dbReference>
<evidence type="ECO:0000313" key="7">
    <source>
        <dbReference type="Proteomes" id="UP001312865"/>
    </source>
</evidence>
<keyword evidence="3 4" id="KW-0862">Zinc</keyword>
<dbReference type="RefSeq" id="WP_336588816.1">
    <property type="nucleotide sequence ID" value="NZ_JBBAXC010000025.1"/>
</dbReference>
<evidence type="ECO:0000259" key="5">
    <source>
        <dbReference type="SMART" id="SM00731"/>
    </source>
</evidence>
<evidence type="ECO:0000256" key="4">
    <source>
        <dbReference type="HAMAP-Rule" id="MF_00745"/>
    </source>
</evidence>
<comment type="similarity">
    <text evidence="4">Belongs to the SprT family.</text>
</comment>
<feature type="binding site" evidence="4">
    <location>
        <position position="67"/>
    </location>
    <ligand>
        <name>Zn(2+)</name>
        <dbReference type="ChEBI" id="CHEBI:29105"/>
    </ligand>
</feature>
<organism evidence="6 7">
    <name type="scientific">Bacillus spongiae</name>
    <dbReference type="NCBI Taxonomy" id="2683610"/>
    <lineage>
        <taxon>Bacteria</taxon>
        <taxon>Bacillati</taxon>
        <taxon>Bacillota</taxon>
        <taxon>Bacilli</taxon>
        <taxon>Bacillales</taxon>
        <taxon>Bacillaceae</taxon>
        <taxon>Bacillus</taxon>
    </lineage>
</organism>
<name>A0ABU8HJN9_9BACI</name>
<evidence type="ECO:0000256" key="2">
    <source>
        <dbReference type="ARBA" id="ARBA00022723"/>
    </source>
</evidence>
<evidence type="ECO:0000256" key="1">
    <source>
        <dbReference type="ARBA" id="ARBA00022490"/>
    </source>
</evidence>
<evidence type="ECO:0000313" key="6">
    <source>
        <dbReference type="EMBL" id="MEI5909372.1"/>
    </source>
</evidence>
<gene>
    <name evidence="6" type="ORF">WAK64_20300</name>
</gene>
<reference evidence="6 7" key="1">
    <citation type="journal article" date="2018" name="J. Microbiol.">
        <title>Bacillus spongiae sp. nov., isolated from sponge of Jeju Island.</title>
        <authorList>
            <person name="Lee G.E."/>
            <person name="Im W.T."/>
            <person name="Park J.S."/>
        </authorList>
    </citation>
    <scope>NUCLEOTIDE SEQUENCE [LARGE SCALE GENOMIC DNA]</scope>
    <source>
        <strain evidence="6 7">135PIL107-10</strain>
    </source>
</reference>
<feature type="binding site" evidence="4">
    <location>
        <position position="71"/>
    </location>
    <ligand>
        <name>Zn(2+)</name>
        <dbReference type="ChEBI" id="CHEBI:29105"/>
    </ligand>
</feature>
<dbReference type="HAMAP" id="MF_00745">
    <property type="entry name" value="SprT_like"/>
    <property type="match status" value="1"/>
</dbReference>
<dbReference type="InterPro" id="IPR023524">
    <property type="entry name" value="Uncharacterised_SprT-like"/>
</dbReference>
<dbReference type="EMBL" id="JBBAXC010000025">
    <property type="protein sequence ID" value="MEI5909372.1"/>
    <property type="molecule type" value="Genomic_DNA"/>
</dbReference>
<accession>A0ABU8HJN9</accession>
<sequence length="153" mass="18563">MKEEELQALVESISIDSFQKPFLHKAYFNDRLRTTGGRYLLQEHHIELNRKYYDELGIQELISIIKHELCHYHLHLENKGYQHRDQDFKQLLHKVGAPRHCAHLPSSRQKQKREYLYQCNQCDQRYVRKKRMNINKYVCGRCRGKIHMILNNE</sequence>